<dbReference type="CDD" id="cd00082">
    <property type="entry name" value="HisKA"/>
    <property type="match status" value="1"/>
</dbReference>
<evidence type="ECO:0000259" key="4">
    <source>
        <dbReference type="PROSITE" id="PS50113"/>
    </source>
</evidence>
<organism evidence="5 6">
    <name type="scientific">Mucilaginibacter pankratovii</name>
    <dbReference type="NCBI Taxonomy" id="2772110"/>
    <lineage>
        <taxon>Bacteria</taxon>
        <taxon>Pseudomonadati</taxon>
        <taxon>Bacteroidota</taxon>
        <taxon>Sphingobacteriia</taxon>
        <taxon>Sphingobacteriales</taxon>
        <taxon>Sphingobacteriaceae</taxon>
        <taxon>Mucilaginibacter</taxon>
    </lineage>
</organism>
<dbReference type="Pfam" id="PF13185">
    <property type="entry name" value="GAF_2"/>
    <property type="match status" value="1"/>
</dbReference>
<keyword evidence="6" id="KW-1185">Reference proteome</keyword>
<dbReference type="PROSITE" id="PS50113">
    <property type="entry name" value="PAC"/>
    <property type="match status" value="2"/>
</dbReference>
<dbReference type="SUPFAM" id="SSF55781">
    <property type="entry name" value="GAF domain-like"/>
    <property type="match status" value="1"/>
</dbReference>
<dbReference type="EMBL" id="JACWMY010000003">
    <property type="protein sequence ID" value="MBD1363326.1"/>
    <property type="molecule type" value="Genomic_DNA"/>
</dbReference>
<dbReference type="InterPro" id="IPR000700">
    <property type="entry name" value="PAS-assoc_C"/>
</dbReference>
<evidence type="ECO:0000313" key="5">
    <source>
        <dbReference type="EMBL" id="MBD1363326.1"/>
    </source>
</evidence>
<evidence type="ECO:0000259" key="3">
    <source>
        <dbReference type="PROSITE" id="PS50112"/>
    </source>
</evidence>
<proteinExistence type="predicted"/>
<dbReference type="InterPro" id="IPR003018">
    <property type="entry name" value="GAF"/>
</dbReference>
<reference evidence="5 6" key="1">
    <citation type="submission" date="2020-09" db="EMBL/GenBank/DDBJ databases">
        <title>Novel species of Mucilaginibacter isolated from a glacier on the Tibetan Plateau.</title>
        <authorList>
            <person name="Liu Q."/>
            <person name="Xin Y.-H."/>
        </authorList>
    </citation>
    <scope>NUCLEOTIDE SEQUENCE [LARGE SCALE GENOMIC DNA]</scope>
    <source>
        <strain evidence="5 6">ZT4R22</strain>
    </source>
</reference>
<dbReference type="SUPFAM" id="SSF55785">
    <property type="entry name" value="PYP-like sensor domain (PAS domain)"/>
    <property type="match status" value="7"/>
</dbReference>
<dbReference type="EC" id="2.7.13.3" evidence="2"/>
<dbReference type="RefSeq" id="WP_191188008.1">
    <property type="nucleotide sequence ID" value="NZ_JACWMY010000003.1"/>
</dbReference>
<name>A0ABR7WLX1_9SPHI</name>
<dbReference type="InterPro" id="IPR052155">
    <property type="entry name" value="Biofilm_reg_signaling"/>
</dbReference>
<dbReference type="Pfam" id="PF08448">
    <property type="entry name" value="PAS_4"/>
    <property type="match status" value="2"/>
</dbReference>
<evidence type="ECO:0000256" key="1">
    <source>
        <dbReference type="ARBA" id="ARBA00000085"/>
    </source>
</evidence>
<dbReference type="PANTHER" id="PTHR44757:SF2">
    <property type="entry name" value="BIOFILM ARCHITECTURE MAINTENANCE PROTEIN MBAA"/>
    <property type="match status" value="1"/>
</dbReference>
<feature type="domain" description="PAS" evidence="3">
    <location>
        <begin position="9"/>
        <end position="79"/>
    </location>
</feature>
<dbReference type="Proteomes" id="UP000606600">
    <property type="component" value="Unassembled WGS sequence"/>
</dbReference>
<gene>
    <name evidence="5" type="ORF">IDJ77_05830</name>
</gene>
<sequence length="1096" mass="125405">MINQRLIDTDIRIEKLLENSYFGLLLLDTSFGILYSSHSARKINGWTDADRYPPVLPTAIHPDERPYVTGLMQSVLDTGVPQNCSFRLKHGQGHYIWLQSTFTNMLHEPGIEAIVCNFADISEQKKTEFEFKKQSYQINELLDTMTDGFISLDEHLCYTYANKQVLKMVKMELRSLLGKYIWDVFPDAVGSATYQAIQTALIEKKYVCNEDFYAPLQLWQENRVYPSAGGVSVFIRDITKQKKEEHHLKLLESVITNTTDSVLITEAEPFDDPGPRILYVNEAFTKMTGYTAKEVVGLSPRIFQGPKTDKEELARLSRSIRSWQPCEATLLNYKKSGEEFWINFTLTPVADEHGWYTHWISIERDVTTRKNEELQSALFADISLLFNEQMELPVALDRMLDRLVIYGHFKFAEIWLIGADKNRISLVSYVAHTDEMKAFYQKTPHLKGFVKGEGLPGAAWKTNKVQFWDDLDKRNDFVRKDAAAEVGLKKAYAIPLISGNVTIGALLLGLGEGEEADDNLTKLFTDFSTYFGAEIKRKQLEQELNQVFNFAPDILCIIGTDHRFKKVNPAMSALLEYSEEEILSTALGGFLHPDELETSKTRLKSFINQKQTLYFENRFVTKSGKVIWLSWTASNASEEGLIFAVGKDITDKKKLKNLLGKVTSLAMVGGWEIDLQKGTVYWSKITKQIHEVEPNFQPDLKSGIAFYREGDYRDTIVRLLDESIQKGSPTDVELQIITAKGNTRWVRVVGEPEFVDGKCVRIYGSFQDIDARVKAEINAKTALEERNVILESIGDAFFAVDKNWVVNYWNKTAEKVLFKSKDEMLQNNLWDIFADAIGSESYNKYHLALEINKPVHFEDYYPPLKKWYEISAFPSANGLSVYFKDITERKQTEGLLLDSQKRYSELFQLSPLPNWVFDTDTLRFLDMNQAAIDLYGYTREEFLSMTIKDIRPTEDIPQLDDILDKYKDNPLYNVSGVIRHVKKSGEIIMVDIKSANIQYQGKNARIILANDITDRLKYINAIEQQNEKLKEISWMQSHLVRAPLARIMGLVPLLSDAIDNSEAREEIIGYLTLSANELDSVIGDITDKTNVVPYKN</sequence>
<accession>A0ABR7WLX1</accession>
<feature type="domain" description="PAS" evidence="3">
    <location>
        <begin position="247"/>
        <end position="297"/>
    </location>
</feature>
<dbReference type="Pfam" id="PF13426">
    <property type="entry name" value="PAS_9"/>
    <property type="match status" value="2"/>
</dbReference>
<comment type="catalytic activity">
    <reaction evidence="1">
        <text>ATP + protein L-histidine = ADP + protein N-phospho-L-histidine.</text>
        <dbReference type="EC" id="2.7.13.3"/>
    </reaction>
</comment>
<dbReference type="InterPro" id="IPR013655">
    <property type="entry name" value="PAS_fold_3"/>
</dbReference>
<dbReference type="InterPro" id="IPR036097">
    <property type="entry name" value="HisK_dim/P_sf"/>
</dbReference>
<dbReference type="InterPro" id="IPR003661">
    <property type="entry name" value="HisK_dim/P_dom"/>
</dbReference>
<feature type="domain" description="PAC" evidence="4">
    <location>
        <begin position="82"/>
        <end position="133"/>
    </location>
</feature>
<dbReference type="SUPFAM" id="SSF47384">
    <property type="entry name" value="Homodimeric domain of signal transducing histidine kinase"/>
    <property type="match status" value="1"/>
</dbReference>
<dbReference type="PANTHER" id="PTHR44757">
    <property type="entry name" value="DIGUANYLATE CYCLASE DGCP"/>
    <property type="match status" value="1"/>
</dbReference>
<feature type="domain" description="PAS" evidence="3">
    <location>
        <begin position="782"/>
        <end position="850"/>
    </location>
</feature>
<dbReference type="CDD" id="cd00130">
    <property type="entry name" value="PAS"/>
    <property type="match status" value="5"/>
</dbReference>
<protein>
    <recommendedName>
        <fullName evidence="2">histidine kinase</fullName>
        <ecNumber evidence="2">2.7.13.3</ecNumber>
    </recommendedName>
</protein>
<comment type="caution">
    <text evidence="5">The sequence shown here is derived from an EMBL/GenBank/DDBJ whole genome shotgun (WGS) entry which is preliminary data.</text>
</comment>
<dbReference type="InterPro" id="IPR000014">
    <property type="entry name" value="PAS"/>
</dbReference>
<feature type="domain" description="PAS" evidence="3">
    <location>
        <begin position="899"/>
        <end position="970"/>
    </location>
</feature>
<dbReference type="Pfam" id="PF08447">
    <property type="entry name" value="PAS_3"/>
    <property type="match status" value="2"/>
</dbReference>
<dbReference type="InterPro" id="IPR035965">
    <property type="entry name" value="PAS-like_dom_sf"/>
</dbReference>
<feature type="domain" description="PAC" evidence="4">
    <location>
        <begin position="324"/>
        <end position="378"/>
    </location>
</feature>
<dbReference type="InterPro" id="IPR001610">
    <property type="entry name" value="PAC"/>
</dbReference>
<dbReference type="InterPro" id="IPR029016">
    <property type="entry name" value="GAF-like_dom_sf"/>
</dbReference>
<dbReference type="Gene3D" id="3.30.450.20">
    <property type="entry name" value="PAS domain"/>
    <property type="match status" value="7"/>
</dbReference>
<evidence type="ECO:0000313" key="6">
    <source>
        <dbReference type="Proteomes" id="UP000606600"/>
    </source>
</evidence>
<dbReference type="SMART" id="SM00091">
    <property type="entry name" value="PAS"/>
    <property type="match status" value="6"/>
</dbReference>
<feature type="domain" description="PAS" evidence="3">
    <location>
        <begin position="540"/>
        <end position="610"/>
    </location>
</feature>
<dbReference type="NCBIfam" id="TIGR00229">
    <property type="entry name" value="sensory_box"/>
    <property type="match status" value="5"/>
</dbReference>
<dbReference type="Gene3D" id="3.30.450.40">
    <property type="match status" value="1"/>
</dbReference>
<evidence type="ECO:0000256" key="2">
    <source>
        <dbReference type="ARBA" id="ARBA00012438"/>
    </source>
</evidence>
<dbReference type="InterPro" id="IPR013656">
    <property type="entry name" value="PAS_4"/>
</dbReference>
<dbReference type="PROSITE" id="PS50112">
    <property type="entry name" value="PAS"/>
    <property type="match status" value="5"/>
</dbReference>
<dbReference type="SMART" id="SM00086">
    <property type="entry name" value="PAC"/>
    <property type="match status" value="5"/>
</dbReference>